<dbReference type="InterPro" id="IPR013078">
    <property type="entry name" value="His_Pase_superF_clade-1"/>
</dbReference>
<evidence type="ECO:0000313" key="5">
    <source>
        <dbReference type="Proteomes" id="UP001237642"/>
    </source>
</evidence>
<evidence type="ECO:0000256" key="3">
    <source>
        <dbReference type="PIRSR" id="PIRSR613078-2"/>
    </source>
</evidence>
<dbReference type="PANTHER" id="PTHR48100:SF34">
    <property type="entry name" value="PHOSPHOGLYCERATE MUTASE-LIKE PROTEIN 4"/>
    <property type="match status" value="1"/>
</dbReference>
<evidence type="ECO:0000256" key="2">
    <source>
        <dbReference type="PIRSR" id="PIRSR613078-1"/>
    </source>
</evidence>
<dbReference type="EMBL" id="JAUIZM010000009">
    <property type="protein sequence ID" value="KAK1363833.1"/>
    <property type="molecule type" value="Genomic_DNA"/>
</dbReference>
<dbReference type="Pfam" id="PF00300">
    <property type="entry name" value="His_Phos_1"/>
    <property type="match status" value="1"/>
</dbReference>
<dbReference type="CDD" id="cd07067">
    <property type="entry name" value="HP_PGM_like"/>
    <property type="match status" value="1"/>
</dbReference>
<proteinExistence type="inferred from homology"/>
<name>A0AAD8HC54_9APIA</name>
<dbReference type="GO" id="GO:0005829">
    <property type="term" value="C:cytosol"/>
    <property type="evidence" value="ECO:0007669"/>
    <property type="project" value="TreeGrafter"/>
</dbReference>
<dbReference type="GO" id="GO:0016791">
    <property type="term" value="F:phosphatase activity"/>
    <property type="evidence" value="ECO:0007669"/>
    <property type="project" value="TreeGrafter"/>
</dbReference>
<reference evidence="4" key="2">
    <citation type="submission" date="2023-05" db="EMBL/GenBank/DDBJ databases">
        <authorList>
            <person name="Schelkunov M.I."/>
        </authorList>
    </citation>
    <scope>NUCLEOTIDE SEQUENCE</scope>
    <source>
        <strain evidence="4">Hsosn_3</strain>
        <tissue evidence="4">Leaf</tissue>
    </source>
</reference>
<dbReference type="InterPro" id="IPR050275">
    <property type="entry name" value="PGM_Phosphatase"/>
</dbReference>
<sequence>MAASNTSDGQVQPAGFDYAEIIVVRHGERKTEKDADGKILEHLNLGLTDKGISDSEAVAERLSREPKISAVYSSDLKRAVETAEIVAASCGGLEVIQDSGLREKRYGVLPGIVALEAATHPEGSEESIKEINQRCASCLQRIGDNHRGERIVVVTHGGVMRAFYKRVNPPHERTPRVWSSSVSVLHLSDGDEWKIIVWGNASHLESGTGGVDTSGTH</sequence>
<dbReference type="SMART" id="SM00855">
    <property type="entry name" value="PGAM"/>
    <property type="match status" value="1"/>
</dbReference>
<dbReference type="Gene3D" id="3.40.50.1240">
    <property type="entry name" value="Phosphoglycerate mutase-like"/>
    <property type="match status" value="1"/>
</dbReference>
<feature type="binding site" evidence="3">
    <location>
        <begin position="103"/>
        <end position="106"/>
    </location>
    <ligand>
        <name>substrate</name>
    </ligand>
</feature>
<comment type="caution">
    <text evidence="4">The sequence shown here is derived from an EMBL/GenBank/DDBJ whole genome shotgun (WGS) entry which is preliminary data.</text>
</comment>
<dbReference type="AlphaFoldDB" id="A0AAD8HC54"/>
<evidence type="ECO:0000313" key="4">
    <source>
        <dbReference type="EMBL" id="KAK1363833.1"/>
    </source>
</evidence>
<dbReference type="SUPFAM" id="SSF53254">
    <property type="entry name" value="Phosphoglycerate mutase-like"/>
    <property type="match status" value="1"/>
</dbReference>
<organism evidence="4 5">
    <name type="scientific">Heracleum sosnowskyi</name>
    <dbReference type="NCBI Taxonomy" id="360622"/>
    <lineage>
        <taxon>Eukaryota</taxon>
        <taxon>Viridiplantae</taxon>
        <taxon>Streptophyta</taxon>
        <taxon>Embryophyta</taxon>
        <taxon>Tracheophyta</taxon>
        <taxon>Spermatophyta</taxon>
        <taxon>Magnoliopsida</taxon>
        <taxon>eudicotyledons</taxon>
        <taxon>Gunneridae</taxon>
        <taxon>Pentapetalae</taxon>
        <taxon>asterids</taxon>
        <taxon>campanulids</taxon>
        <taxon>Apiales</taxon>
        <taxon>Apiaceae</taxon>
        <taxon>Apioideae</taxon>
        <taxon>apioid superclade</taxon>
        <taxon>Tordylieae</taxon>
        <taxon>Tordyliinae</taxon>
        <taxon>Heracleum</taxon>
    </lineage>
</organism>
<feature type="binding site" evidence="3">
    <location>
        <position position="78"/>
    </location>
    <ligand>
        <name>substrate</name>
    </ligand>
</feature>
<gene>
    <name evidence="4" type="ORF">POM88_039394</name>
</gene>
<keyword evidence="5" id="KW-1185">Reference proteome</keyword>
<reference evidence="4" key="1">
    <citation type="submission" date="2023-02" db="EMBL/GenBank/DDBJ databases">
        <title>Genome of toxic invasive species Heracleum sosnowskyi carries increased number of genes despite the absence of recent whole-genome duplications.</title>
        <authorList>
            <person name="Schelkunov M."/>
            <person name="Shtratnikova V."/>
            <person name="Makarenko M."/>
            <person name="Klepikova A."/>
            <person name="Omelchenko D."/>
            <person name="Novikova G."/>
            <person name="Obukhova E."/>
            <person name="Bogdanov V."/>
            <person name="Penin A."/>
            <person name="Logacheva M."/>
        </authorList>
    </citation>
    <scope>NUCLEOTIDE SEQUENCE</scope>
    <source>
        <strain evidence="4">Hsosn_3</strain>
        <tissue evidence="4">Leaf</tissue>
    </source>
</reference>
<protein>
    <submittedName>
        <fullName evidence="4">Phosphoglycerate mutase-like protein 4</fullName>
    </submittedName>
</protein>
<dbReference type="PANTHER" id="PTHR48100">
    <property type="entry name" value="BROAD-SPECIFICITY PHOSPHATASE YOR283W-RELATED"/>
    <property type="match status" value="1"/>
</dbReference>
<feature type="active site" description="Tele-phosphohistidine intermediate" evidence="2">
    <location>
        <position position="26"/>
    </location>
</feature>
<dbReference type="Proteomes" id="UP001237642">
    <property type="component" value="Unassembled WGS sequence"/>
</dbReference>
<feature type="active site" description="Proton donor/acceptor" evidence="2">
    <location>
        <position position="103"/>
    </location>
</feature>
<accession>A0AAD8HC54</accession>
<dbReference type="InterPro" id="IPR029033">
    <property type="entry name" value="His_PPase_superfam"/>
</dbReference>
<evidence type="ECO:0000256" key="1">
    <source>
        <dbReference type="ARBA" id="ARBA00038362"/>
    </source>
</evidence>
<comment type="similarity">
    <text evidence="1">Belongs to the phosphoglycerate mutase family.</text>
</comment>